<dbReference type="EMBL" id="FUXE01000010">
    <property type="protein sequence ID" value="SJZ77034.1"/>
    <property type="molecule type" value="Genomic_DNA"/>
</dbReference>
<keyword evidence="2" id="KW-1185">Reference proteome</keyword>
<accession>A0A1T4NCS0</accession>
<name>A0A1T4NCS0_9PORP</name>
<dbReference type="AlphaFoldDB" id="A0A1T4NCS0"/>
<reference evidence="2" key="1">
    <citation type="submission" date="2017-02" db="EMBL/GenBank/DDBJ databases">
        <authorList>
            <person name="Varghese N."/>
            <person name="Submissions S."/>
        </authorList>
    </citation>
    <scope>NUCLEOTIDE SEQUENCE [LARGE SCALE GENOMIC DNA]</scope>
    <source>
        <strain evidence="2">ATCC 51356</strain>
    </source>
</reference>
<sequence length="56" mass="6591">MTFILYDFFACKLSPKRSVRTSGRIFLTGREVCKRLFISPRTLQDHRDKGVIPYPK</sequence>
<dbReference type="STRING" id="29524.SAMN02745171_01071"/>
<gene>
    <name evidence="1" type="ORF">SAMN02745171_01071</name>
</gene>
<dbReference type="Proteomes" id="UP000190121">
    <property type="component" value="Unassembled WGS sequence"/>
</dbReference>
<organism evidence="1 2">
    <name type="scientific">Porphyromonas circumdentaria</name>
    <dbReference type="NCBI Taxonomy" id="29524"/>
    <lineage>
        <taxon>Bacteria</taxon>
        <taxon>Pseudomonadati</taxon>
        <taxon>Bacteroidota</taxon>
        <taxon>Bacteroidia</taxon>
        <taxon>Bacteroidales</taxon>
        <taxon>Porphyromonadaceae</taxon>
        <taxon>Porphyromonas</taxon>
    </lineage>
</organism>
<protein>
    <recommendedName>
        <fullName evidence="3">Helix-turn-helix domain-containing protein</fullName>
    </recommendedName>
</protein>
<evidence type="ECO:0000313" key="2">
    <source>
        <dbReference type="Proteomes" id="UP000190121"/>
    </source>
</evidence>
<proteinExistence type="predicted"/>
<evidence type="ECO:0008006" key="3">
    <source>
        <dbReference type="Google" id="ProtNLM"/>
    </source>
</evidence>
<evidence type="ECO:0000313" key="1">
    <source>
        <dbReference type="EMBL" id="SJZ77034.1"/>
    </source>
</evidence>